<organism evidence="1 2">
    <name type="scientific">Penicillium cf. viridicatum</name>
    <dbReference type="NCBI Taxonomy" id="2972119"/>
    <lineage>
        <taxon>Eukaryota</taxon>
        <taxon>Fungi</taxon>
        <taxon>Dikarya</taxon>
        <taxon>Ascomycota</taxon>
        <taxon>Pezizomycotina</taxon>
        <taxon>Eurotiomycetes</taxon>
        <taxon>Eurotiomycetidae</taxon>
        <taxon>Eurotiales</taxon>
        <taxon>Aspergillaceae</taxon>
        <taxon>Penicillium</taxon>
    </lineage>
</organism>
<reference evidence="1" key="2">
    <citation type="journal article" date="2023" name="IMA Fungus">
        <title>Comparative genomic study of the Penicillium genus elucidates a diverse pangenome and 15 lateral gene transfer events.</title>
        <authorList>
            <person name="Petersen C."/>
            <person name="Sorensen T."/>
            <person name="Nielsen M.R."/>
            <person name="Sondergaard T.E."/>
            <person name="Sorensen J.L."/>
            <person name="Fitzpatrick D.A."/>
            <person name="Frisvad J.C."/>
            <person name="Nielsen K.L."/>
        </authorList>
    </citation>
    <scope>NUCLEOTIDE SEQUENCE</scope>
    <source>
        <strain evidence="1">IBT 20477</strain>
    </source>
</reference>
<proteinExistence type="predicted"/>
<dbReference type="AlphaFoldDB" id="A0A9W9MXZ3"/>
<accession>A0A9W9MXZ3</accession>
<comment type="caution">
    <text evidence="1">The sequence shown here is derived from an EMBL/GenBank/DDBJ whole genome shotgun (WGS) entry which is preliminary data.</text>
</comment>
<keyword evidence="2" id="KW-1185">Reference proteome</keyword>
<dbReference type="EMBL" id="JAPQKQ010000002">
    <property type="protein sequence ID" value="KAJ5209623.1"/>
    <property type="molecule type" value="Genomic_DNA"/>
</dbReference>
<protein>
    <submittedName>
        <fullName evidence="1">Uncharacterized protein</fullName>
    </submittedName>
</protein>
<gene>
    <name evidence="1" type="ORF">N7449_004002</name>
</gene>
<reference evidence="1" key="1">
    <citation type="submission" date="2022-11" db="EMBL/GenBank/DDBJ databases">
        <authorList>
            <person name="Petersen C."/>
        </authorList>
    </citation>
    <scope>NUCLEOTIDE SEQUENCE</scope>
    <source>
        <strain evidence="1">IBT 20477</strain>
    </source>
</reference>
<evidence type="ECO:0000313" key="2">
    <source>
        <dbReference type="Proteomes" id="UP001150942"/>
    </source>
</evidence>
<evidence type="ECO:0000313" key="1">
    <source>
        <dbReference type="EMBL" id="KAJ5209623.1"/>
    </source>
</evidence>
<sequence>MKYSPSTFPPKRQWPKKMPPQIAYFVFTTVPTSDGICFALTCKFTLAFYLFLLERRGRTMPVTPQSMFIGVKTLPWLRIGLLRRLQNPRWKFCNQCWTLHPRSVWQPFWRLDHKVCSYGCNTLGSRKCYLPQAGEVDMCPCRILNIHHKLRLISIFHNQPLDSKGDVQHLTNHNCKCEMLLHTCTFNDNPIAQVQINVSFSFGCHDQSLRMRTRMLFDFTKSTPSQLENFWNTRDICVREDPGRWVEQFFYEGQNHLASHMDWKPCQWLSWDVSDEGPLEITLSRNLGKREWPSKGWIRNCRKFPK</sequence>
<name>A0A9W9MXZ3_9EURO</name>
<dbReference type="OrthoDB" id="4454461at2759"/>
<dbReference type="Proteomes" id="UP001150942">
    <property type="component" value="Unassembled WGS sequence"/>
</dbReference>